<gene>
    <name evidence="2" type="ORF">GCM10007043_01590</name>
</gene>
<keyword evidence="1" id="KW-1133">Transmembrane helix</keyword>
<reference evidence="2" key="2">
    <citation type="submission" date="2020-09" db="EMBL/GenBank/DDBJ databases">
        <authorList>
            <person name="Sun Q."/>
            <person name="Ohkuma M."/>
        </authorList>
    </citation>
    <scope>NUCLEOTIDE SEQUENCE</scope>
    <source>
        <strain evidence="2">JCM 14719</strain>
    </source>
</reference>
<dbReference type="AlphaFoldDB" id="A0A8J3FCH4"/>
<feature type="transmembrane region" description="Helical" evidence="1">
    <location>
        <begin position="42"/>
        <end position="64"/>
    </location>
</feature>
<comment type="caution">
    <text evidence="2">The sequence shown here is derived from an EMBL/GenBank/DDBJ whole genome shotgun (WGS) entry which is preliminary data.</text>
</comment>
<dbReference type="Proteomes" id="UP000637720">
    <property type="component" value="Unassembled WGS sequence"/>
</dbReference>
<evidence type="ECO:0000256" key="1">
    <source>
        <dbReference type="SAM" id="Phobius"/>
    </source>
</evidence>
<sequence length="65" mass="7010">MIRLLWLFAILLLAVAYFAAPDLYLPAILLFVAALVLTAVRQAFRLVFVAAAALGGLLILLGLLK</sequence>
<evidence type="ECO:0000313" key="2">
    <source>
        <dbReference type="EMBL" id="GGJ91573.1"/>
    </source>
</evidence>
<dbReference type="EMBL" id="BMOF01000001">
    <property type="protein sequence ID" value="GGJ91573.1"/>
    <property type="molecule type" value="Genomic_DNA"/>
</dbReference>
<organism evidence="2 3">
    <name type="scientific">Calditerricola satsumensis</name>
    <dbReference type="NCBI Taxonomy" id="373054"/>
    <lineage>
        <taxon>Bacteria</taxon>
        <taxon>Bacillati</taxon>
        <taxon>Bacillota</taxon>
        <taxon>Bacilli</taxon>
        <taxon>Bacillales</taxon>
        <taxon>Bacillaceae</taxon>
        <taxon>Calditerricola</taxon>
    </lineage>
</organism>
<name>A0A8J3FCH4_9BACI</name>
<keyword evidence="1" id="KW-0812">Transmembrane</keyword>
<proteinExistence type="predicted"/>
<reference evidence="2" key="1">
    <citation type="journal article" date="2014" name="Int. J. Syst. Evol. Microbiol.">
        <title>Complete genome sequence of Corynebacterium casei LMG S-19264T (=DSM 44701T), isolated from a smear-ripened cheese.</title>
        <authorList>
            <consortium name="US DOE Joint Genome Institute (JGI-PGF)"/>
            <person name="Walter F."/>
            <person name="Albersmeier A."/>
            <person name="Kalinowski J."/>
            <person name="Ruckert C."/>
        </authorList>
    </citation>
    <scope>NUCLEOTIDE SEQUENCE</scope>
    <source>
        <strain evidence="2">JCM 14719</strain>
    </source>
</reference>
<protein>
    <submittedName>
        <fullName evidence="2">Uncharacterized protein</fullName>
    </submittedName>
</protein>
<dbReference type="RefSeq" id="WP_054668908.1">
    <property type="nucleotide sequence ID" value="NZ_BMOF01000001.1"/>
</dbReference>
<evidence type="ECO:0000313" key="3">
    <source>
        <dbReference type="Proteomes" id="UP000637720"/>
    </source>
</evidence>
<keyword evidence="1" id="KW-0472">Membrane</keyword>
<accession>A0A8J3FCH4</accession>
<keyword evidence="3" id="KW-1185">Reference proteome</keyword>